<comment type="similarity">
    <text evidence="1 6">Belongs to the cytochrome P450 family.</text>
</comment>
<gene>
    <name evidence="8" type="primary">cyp51</name>
    <name evidence="8" type="ordered locus">ROP_47700</name>
</gene>
<accession>C1BBG4</accession>
<dbReference type="Pfam" id="PF00067">
    <property type="entry name" value="p450"/>
    <property type="match status" value="1"/>
</dbReference>
<evidence type="ECO:0000313" key="8">
    <source>
        <dbReference type="EMBL" id="BAH53017.1"/>
    </source>
</evidence>
<dbReference type="HOGENOM" id="CLU_001570_15_0_11"/>
<dbReference type="PROSITE" id="PS00086">
    <property type="entry name" value="CYTOCHROME_P450"/>
    <property type="match status" value="1"/>
</dbReference>
<dbReference type="InterPro" id="IPR036396">
    <property type="entry name" value="Cyt_P450_sf"/>
</dbReference>
<dbReference type="AlphaFoldDB" id="C1BBG4"/>
<evidence type="ECO:0000313" key="9">
    <source>
        <dbReference type="Proteomes" id="UP000002212"/>
    </source>
</evidence>
<dbReference type="EC" id="1.14.13.70" evidence="8"/>
<protein>
    <submittedName>
        <fullName evidence="8">Cytochrome P450 51</fullName>
        <ecNumber evidence="8">1.14.13.70</ecNumber>
    </submittedName>
</protein>
<dbReference type="InterPro" id="IPR050529">
    <property type="entry name" value="CYP450_sterol_14alpha_dmase"/>
</dbReference>
<dbReference type="CDD" id="cd11042">
    <property type="entry name" value="CYP51-like"/>
    <property type="match status" value="1"/>
</dbReference>
<evidence type="ECO:0000256" key="2">
    <source>
        <dbReference type="ARBA" id="ARBA00022617"/>
    </source>
</evidence>
<reference evidence="8 9" key="1">
    <citation type="submission" date="2009-03" db="EMBL/GenBank/DDBJ databases">
        <title>Comparison of the complete genome sequences of Rhodococcus erythropolis PR4 and Rhodococcus opacus B4.</title>
        <authorList>
            <person name="Takarada H."/>
            <person name="Sekine M."/>
            <person name="Hosoyama A."/>
            <person name="Yamada R."/>
            <person name="Fujisawa T."/>
            <person name="Omata S."/>
            <person name="Shimizu A."/>
            <person name="Tsukatani N."/>
            <person name="Tanikawa S."/>
            <person name="Fujita N."/>
            <person name="Harayama S."/>
        </authorList>
    </citation>
    <scope>NUCLEOTIDE SEQUENCE [LARGE SCALE GENOMIC DNA]</scope>
    <source>
        <strain evidence="8 9">B4</strain>
    </source>
</reference>
<dbReference type="GO" id="GO:0020037">
    <property type="term" value="F:heme binding"/>
    <property type="evidence" value="ECO:0007669"/>
    <property type="project" value="InterPro"/>
</dbReference>
<dbReference type="KEGG" id="rop:ROP_47700"/>
<feature type="binding site" description="axial binding residue" evidence="5">
    <location>
        <position position="394"/>
    </location>
    <ligand>
        <name>heme</name>
        <dbReference type="ChEBI" id="CHEBI:30413"/>
    </ligand>
    <ligandPart>
        <name>Fe</name>
        <dbReference type="ChEBI" id="CHEBI:18248"/>
    </ligandPart>
</feature>
<proteinExistence type="inferred from homology"/>
<keyword evidence="6" id="KW-0503">Monooxygenase</keyword>
<sequence length="450" mass="51143">MNLVTPQRVSGGEHEHGHLEELRTDPIALMRRVREECGNVGVFQLADKKVVLLSGAEANEFFFRSTDEDLDQQAAYPFMKPIFGEGVVFDASPERRKEMLHNQALRGEQMKGHAATIAHEVDRVVARWGDEGEIDLLEFFAELTIYTSSACLIGKKFREQLDGRFAHLYHELEQGTDPIAYVDAYADIESFRRRDEARVQLVALVQEIMTGRIANPPQGKEDRDMLDVLVSIKDENGDERFTADEITGMFISMMFAGHHTTSGTAAWTLIELLRHPDYAKQVVAELDDLYSDGSDISFGALRQIPKLEAVLKETLRMHPPLIILLRVARGEFEVGGYRIAENDLVAATPAISNRIAEDFPNPDTFDPERYIDPNQEDIVNRWTWIPFGAGRHRCVGAAFALMQLKAIFSILLQDWEFEMAQPSETYRNDHSKMVVQLQQPCTVRYRKRST</sequence>
<keyword evidence="3 5" id="KW-0479">Metal-binding</keyword>
<dbReference type="Proteomes" id="UP000002212">
    <property type="component" value="Chromosome"/>
</dbReference>
<comment type="cofactor">
    <cofactor evidence="5">
        <name>heme</name>
        <dbReference type="ChEBI" id="CHEBI:30413"/>
    </cofactor>
</comment>
<evidence type="ECO:0000256" key="6">
    <source>
        <dbReference type="RuleBase" id="RU000461"/>
    </source>
</evidence>
<keyword evidence="6 8" id="KW-0560">Oxidoreductase</keyword>
<evidence type="ECO:0000256" key="1">
    <source>
        <dbReference type="ARBA" id="ARBA00010617"/>
    </source>
</evidence>
<feature type="compositionally biased region" description="Basic and acidic residues" evidence="7">
    <location>
        <begin position="11"/>
        <end position="20"/>
    </location>
</feature>
<dbReference type="EMBL" id="AP011115">
    <property type="protein sequence ID" value="BAH53017.1"/>
    <property type="molecule type" value="Genomic_DNA"/>
</dbReference>
<dbReference type="Gene3D" id="1.10.630.10">
    <property type="entry name" value="Cytochrome P450"/>
    <property type="match status" value="1"/>
</dbReference>
<dbReference type="PANTHER" id="PTHR24304">
    <property type="entry name" value="CYTOCHROME P450 FAMILY 7"/>
    <property type="match status" value="1"/>
</dbReference>
<evidence type="ECO:0000256" key="7">
    <source>
        <dbReference type="SAM" id="MobiDB-lite"/>
    </source>
</evidence>
<dbReference type="PRINTS" id="PR00385">
    <property type="entry name" value="P450"/>
</dbReference>
<name>C1BBG4_RHOOB</name>
<dbReference type="STRING" id="632772.ROP_47700"/>
<dbReference type="OrthoDB" id="4746309at2"/>
<dbReference type="SUPFAM" id="SSF48264">
    <property type="entry name" value="Cytochrome P450"/>
    <property type="match status" value="1"/>
</dbReference>
<dbReference type="InterPro" id="IPR002403">
    <property type="entry name" value="Cyt_P450_E_grp-IV"/>
</dbReference>
<keyword evidence="4 5" id="KW-0408">Iron</keyword>
<evidence type="ECO:0000256" key="5">
    <source>
        <dbReference type="PIRSR" id="PIRSR602403-1"/>
    </source>
</evidence>
<keyword evidence="2 5" id="KW-0349">Heme</keyword>
<dbReference type="PATRIC" id="fig|632772.20.peg.4984"/>
<dbReference type="InterPro" id="IPR017972">
    <property type="entry name" value="Cyt_P450_CS"/>
</dbReference>
<dbReference type="RefSeq" id="WP_015888532.1">
    <property type="nucleotide sequence ID" value="NC_012522.1"/>
</dbReference>
<dbReference type="PANTHER" id="PTHR24304:SF2">
    <property type="entry name" value="24-HYDROXYCHOLESTEROL 7-ALPHA-HYDROXYLASE"/>
    <property type="match status" value="1"/>
</dbReference>
<dbReference type="GO" id="GO:0005506">
    <property type="term" value="F:iron ion binding"/>
    <property type="evidence" value="ECO:0007669"/>
    <property type="project" value="InterPro"/>
</dbReference>
<feature type="region of interest" description="Disordered" evidence="7">
    <location>
        <begin position="1"/>
        <end position="20"/>
    </location>
</feature>
<evidence type="ECO:0000256" key="3">
    <source>
        <dbReference type="ARBA" id="ARBA00022723"/>
    </source>
</evidence>
<organism evidence="8 9">
    <name type="scientific">Rhodococcus opacus (strain B4)</name>
    <dbReference type="NCBI Taxonomy" id="632772"/>
    <lineage>
        <taxon>Bacteria</taxon>
        <taxon>Bacillati</taxon>
        <taxon>Actinomycetota</taxon>
        <taxon>Actinomycetes</taxon>
        <taxon>Mycobacteriales</taxon>
        <taxon>Nocardiaceae</taxon>
        <taxon>Rhodococcus</taxon>
    </lineage>
</organism>
<dbReference type="PRINTS" id="PR00465">
    <property type="entry name" value="EP450IV"/>
</dbReference>
<dbReference type="GO" id="GO:0004497">
    <property type="term" value="F:monooxygenase activity"/>
    <property type="evidence" value="ECO:0007669"/>
    <property type="project" value="UniProtKB-KW"/>
</dbReference>
<evidence type="ECO:0000256" key="4">
    <source>
        <dbReference type="ARBA" id="ARBA00023004"/>
    </source>
</evidence>
<dbReference type="InterPro" id="IPR001128">
    <property type="entry name" value="Cyt_P450"/>
</dbReference>
<dbReference type="GO" id="GO:0016705">
    <property type="term" value="F:oxidoreductase activity, acting on paired donors, with incorporation or reduction of molecular oxygen"/>
    <property type="evidence" value="ECO:0007669"/>
    <property type="project" value="InterPro"/>
</dbReference>